<dbReference type="InterPro" id="IPR002562">
    <property type="entry name" value="3'-5'_exonuclease_dom"/>
</dbReference>
<dbReference type="AlphaFoldDB" id="A0A8S2I093"/>
<evidence type="ECO:0000313" key="5">
    <source>
        <dbReference type="Proteomes" id="UP000682733"/>
    </source>
</evidence>
<dbReference type="SUPFAM" id="SSF53098">
    <property type="entry name" value="Ribonuclease H-like"/>
    <property type="match status" value="1"/>
</dbReference>
<reference evidence="4" key="1">
    <citation type="submission" date="2021-02" db="EMBL/GenBank/DDBJ databases">
        <authorList>
            <person name="Nowell W R."/>
        </authorList>
    </citation>
    <scope>NUCLEOTIDE SEQUENCE</scope>
</reference>
<dbReference type="GO" id="GO:0008408">
    <property type="term" value="F:3'-5' exonuclease activity"/>
    <property type="evidence" value="ECO:0007669"/>
    <property type="project" value="InterPro"/>
</dbReference>
<dbReference type="InterPro" id="IPR036397">
    <property type="entry name" value="RNaseH_sf"/>
</dbReference>
<evidence type="ECO:0000259" key="2">
    <source>
        <dbReference type="Pfam" id="PF01612"/>
    </source>
</evidence>
<evidence type="ECO:0000256" key="1">
    <source>
        <dbReference type="SAM" id="SignalP"/>
    </source>
</evidence>
<name>A0A8S2I093_9BILA</name>
<dbReference type="GO" id="GO:0003676">
    <property type="term" value="F:nucleic acid binding"/>
    <property type="evidence" value="ECO:0007669"/>
    <property type="project" value="InterPro"/>
</dbReference>
<dbReference type="Gene3D" id="3.30.420.10">
    <property type="entry name" value="Ribonuclease H-like superfamily/Ribonuclease H"/>
    <property type="match status" value="1"/>
</dbReference>
<protein>
    <recommendedName>
        <fullName evidence="2">3'-5' exonuclease domain-containing protein</fullName>
    </recommendedName>
</protein>
<proteinExistence type="predicted"/>
<dbReference type="EMBL" id="CAJNOK010003977">
    <property type="protein sequence ID" value="CAF0921750.1"/>
    <property type="molecule type" value="Genomic_DNA"/>
</dbReference>
<gene>
    <name evidence="3" type="ORF">OVA965_LOCUS10660</name>
    <name evidence="4" type="ORF">TMI583_LOCUS10656</name>
</gene>
<dbReference type="EMBL" id="CAJOBA010003979">
    <property type="protein sequence ID" value="CAF3699163.1"/>
    <property type="molecule type" value="Genomic_DNA"/>
</dbReference>
<feature type="signal peptide" evidence="1">
    <location>
        <begin position="1"/>
        <end position="24"/>
    </location>
</feature>
<dbReference type="InterPro" id="IPR032329">
    <property type="entry name" value="DUF4855"/>
</dbReference>
<dbReference type="Pfam" id="PF16147">
    <property type="entry name" value="DUF4855"/>
    <property type="match status" value="2"/>
</dbReference>
<organism evidence="4 5">
    <name type="scientific">Didymodactylos carnosus</name>
    <dbReference type="NCBI Taxonomy" id="1234261"/>
    <lineage>
        <taxon>Eukaryota</taxon>
        <taxon>Metazoa</taxon>
        <taxon>Spiralia</taxon>
        <taxon>Gnathifera</taxon>
        <taxon>Rotifera</taxon>
        <taxon>Eurotatoria</taxon>
        <taxon>Bdelloidea</taxon>
        <taxon>Philodinida</taxon>
        <taxon>Philodinidae</taxon>
        <taxon>Didymodactylos</taxon>
    </lineage>
</organism>
<evidence type="ECO:0000313" key="3">
    <source>
        <dbReference type="EMBL" id="CAF0921750.1"/>
    </source>
</evidence>
<feature type="chain" id="PRO_5035647068" description="3'-5' exonuclease domain-containing protein" evidence="1">
    <location>
        <begin position="25"/>
        <end position="920"/>
    </location>
</feature>
<keyword evidence="1" id="KW-0732">Signal</keyword>
<comment type="caution">
    <text evidence="4">The sequence shown here is derived from an EMBL/GenBank/DDBJ whole genome shotgun (WGS) entry which is preliminary data.</text>
</comment>
<dbReference type="InterPro" id="IPR012337">
    <property type="entry name" value="RNaseH-like_sf"/>
</dbReference>
<sequence length="920" mass="102588">MTAAAYSVYVKHILLLFLLRQLLTVSTDKGYPTVARAGFHHNALLYIHQSYSSQQLAKWLTGSLETDASNSRILFDAITILAQYSSSGHKTEYSTNKQDWLSFLNMISGPTGILANLSDAITTLNNPKKVQVVIMMPYLNPVDQQDFSPTLNLSSRIDRQQVVEWYIDMVKQQFNLSLCSKYVHEELPRFTVPTIPPLFRNLNLWGIYLMREDILPGINEQIITDTVEIVHSQGLRVLWIPYKGASGWHNWAKFGIDVAILQPGYAFSAPLLGGTLNSGRLRSTAKLAYQYGLGVEIETNQGATTEYETSLLQDYLAEGAIEGYQHAPTAYFLGSYDSIAKSEKACSLIRDYTAGITIPPTFFKTVWNWTISAQNPVLEIVATVPSKITPRGIRIDWSLTSENWQGRVIGEGFSNDEWETLCSIEVGETIWQDGNWTSASLPFSPSISPILALRITFIGLSQPALTNDNILIERVPSGFAPETSTGASYSISPATTFPNIIYGDSTHETLHKFSSGLLVDDSWSSKGWKAGMSIGYTSTYHRNHVRIALDMGQLTNVDRILVYTHGGTYAGINWPDAASILLSSDCVPLSPHSSSDCNITSHPCSDRIITGYEEHNELDQGGYLSFTFANKPFIRWATLDVVATGWLMLDEIQVFSNGKTTTDKVKYRLLSSPSQRTDATVSYPDNGIHLTDGLFTGSMLAPTGWLKNESRTITIDLLILRLIRRATIWSLDKPSWAVSPPQRVTVKTSVDGNEWIEFGLLKTSDRIYDAQQMIVHGNACKVRAGSAATVRIINNSDRLYLSTTQYEKEDQSHHKCTSDDLDPLNRYVDGQDSGDDTRPLSYVMDRIAVMQFSIPGEDIIIHTQENGIRQQMVEFNRVFNCSRVAKIGHGCDNDVLMLQKHGIQIQNLIDVQIGYQLLTA</sequence>
<dbReference type="Proteomes" id="UP000682733">
    <property type="component" value="Unassembled WGS sequence"/>
</dbReference>
<dbReference type="GO" id="GO:0006139">
    <property type="term" value="P:nucleobase-containing compound metabolic process"/>
    <property type="evidence" value="ECO:0007669"/>
    <property type="project" value="InterPro"/>
</dbReference>
<evidence type="ECO:0000313" key="4">
    <source>
        <dbReference type="EMBL" id="CAF3699163.1"/>
    </source>
</evidence>
<dbReference type="Proteomes" id="UP000677228">
    <property type="component" value="Unassembled WGS sequence"/>
</dbReference>
<dbReference type="Pfam" id="PF01612">
    <property type="entry name" value="DNA_pol_A_exo1"/>
    <property type="match status" value="1"/>
</dbReference>
<feature type="domain" description="3'-5' exonuclease" evidence="2">
    <location>
        <begin position="842"/>
        <end position="918"/>
    </location>
</feature>
<accession>A0A8S2I093</accession>